<protein>
    <submittedName>
        <fullName evidence="2">Uncharacterized protein</fullName>
    </submittedName>
</protein>
<dbReference type="HOGENOM" id="CLU_1732596_0_0_1"/>
<dbReference type="EMBL" id="KN824325">
    <property type="protein sequence ID" value="KIM24320.1"/>
    <property type="molecule type" value="Genomic_DNA"/>
</dbReference>
<proteinExistence type="predicted"/>
<feature type="transmembrane region" description="Helical" evidence="1">
    <location>
        <begin position="88"/>
        <end position="105"/>
    </location>
</feature>
<dbReference type="AlphaFoldDB" id="A0A0C3AI44"/>
<feature type="transmembrane region" description="Helical" evidence="1">
    <location>
        <begin position="34"/>
        <end position="56"/>
    </location>
</feature>
<keyword evidence="1" id="KW-1133">Transmembrane helix</keyword>
<keyword evidence="3" id="KW-1185">Reference proteome</keyword>
<evidence type="ECO:0000313" key="3">
    <source>
        <dbReference type="Proteomes" id="UP000054097"/>
    </source>
</evidence>
<gene>
    <name evidence="2" type="ORF">M408DRAFT_234558</name>
</gene>
<feature type="transmembrane region" description="Helical" evidence="1">
    <location>
        <begin position="62"/>
        <end position="81"/>
    </location>
</feature>
<dbReference type="Proteomes" id="UP000054097">
    <property type="component" value="Unassembled WGS sequence"/>
</dbReference>
<sequence length="151" mass="17035">MTMHIHNIMPSSLYHGSLYHDTCMTRLSSSKIPLTPSTSALFSSMSTISILASFVVPVLFHVHPAITFIPFVAFIPFIMSFRTAYDSLCFLFFITSSPSTLHQLFQSRPPPTLLLSSSTFGIYQLFGFPHSSIILTWTFIQLCDILLFELM</sequence>
<evidence type="ECO:0000313" key="2">
    <source>
        <dbReference type="EMBL" id="KIM24320.1"/>
    </source>
</evidence>
<evidence type="ECO:0000256" key="1">
    <source>
        <dbReference type="SAM" id="Phobius"/>
    </source>
</evidence>
<reference evidence="2 3" key="1">
    <citation type="submission" date="2014-04" db="EMBL/GenBank/DDBJ databases">
        <authorList>
            <consortium name="DOE Joint Genome Institute"/>
            <person name="Kuo A."/>
            <person name="Zuccaro A."/>
            <person name="Kohler A."/>
            <person name="Nagy L.G."/>
            <person name="Floudas D."/>
            <person name="Copeland A."/>
            <person name="Barry K.W."/>
            <person name="Cichocki N."/>
            <person name="Veneault-Fourrey C."/>
            <person name="LaButti K."/>
            <person name="Lindquist E.A."/>
            <person name="Lipzen A."/>
            <person name="Lundell T."/>
            <person name="Morin E."/>
            <person name="Murat C."/>
            <person name="Sun H."/>
            <person name="Tunlid A."/>
            <person name="Henrissat B."/>
            <person name="Grigoriev I.V."/>
            <person name="Hibbett D.S."/>
            <person name="Martin F."/>
            <person name="Nordberg H.P."/>
            <person name="Cantor M.N."/>
            <person name="Hua S.X."/>
        </authorList>
    </citation>
    <scope>NUCLEOTIDE SEQUENCE [LARGE SCALE GENOMIC DNA]</scope>
    <source>
        <strain evidence="2 3">MAFF 305830</strain>
    </source>
</reference>
<organism evidence="2 3">
    <name type="scientific">Serendipita vermifera MAFF 305830</name>
    <dbReference type="NCBI Taxonomy" id="933852"/>
    <lineage>
        <taxon>Eukaryota</taxon>
        <taxon>Fungi</taxon>
        <taxon>Dikarya</taxon>
        <taxon>Basidiomycota</taxon>
        <taxon>Agaricomycotina</taxon>
        <taxon>Agaricomycetes</taxon>
        <taxon>Sebacinales</taxon>
        <taxon>Serendipitaceae</taxon>
        <taxon>Serendipita</taxon>
    </lineage>
</organism>
<name>A0A0C3AI44_SERVB</name>
<keyword evidence="1" id="KW-0472">Membrane</keyword>
<keyword evidence="1" id="KW-0812">Transmembrane</keyword>
<feature type="transmembrane region" description="Helical" evidence="1">
    <location>
        <begin position="125"/>
        <end position="148"/>
    </location>
</feature>
<accession>A0A0C3AI44</accession>
<reference evidence="3" key="2">
    <citation type="submission" date="2015-01" db="EMBL/GenBank/DDBJ databases">
        <title>Evolutionary Origins and Diversification of the Mycorrhizal Mutualists.</title>
        <authorList>
            <consortium name="DOE Joint Genome Institute"/>
            <consortium name="Mycorrhizal Genomics Consortium"/>
            <person name="Kohler A."/>
            <person name="Kuo A."/>
            <person name="Nagy L.G."/>
            <person name="Floudas D."/>
            <person name="Copeland A."/>
            <person name="Barry K.W."/>
            <person name="Cichocki N."/>
            <person name="Veneault-Fourrey C."/>
            <person name="LaButti K."/>
            <person name="Lindquist E.A."/>
            <person name="Lipzen A."/>
            <person name="Lundell T."/>
            <person name="Morin E."/>
            <person name="Murat C."/>
            <person name="Riley R."/>
            <person name="Ohm R."/>
            <person name="Sun H."/>
            <person name="Tunlid A."/>
            <person name="Henrissat B."/>
            <person name="Grigoriev I.V."/>
            <person name="Hibbett D.S."/>
            <person name="Martin F."/>
        </authorList>
    </citation>
    <scope>NUCLEOTIDE SEQUENCE [LARGE SCALE GENOMIC DNA]</scope>
    <source>
        <strain evidence="3">MAFF 305830</strain>
    </source>
</reference>